<dbReference type="InterPro" id="IPR019096">
    <property type="entry name" value="YopX_protein"/>
</dbReference>
<dbReference type="EMBL" id="CP009933">
    <property type="protein sequence ID" value="AKA70065.1"/>
    <property type="molecule type" value="Genomic_DNA"/>
</dbReference>
<protein>
    <recommendedName>
        <fullName evidence="1">YopX protein domain-containing protein</fullName>
    </recommendedName>
</protein>
<dbReference type="Proteomes" id="UP000033115">
    <property type="component" value="Chromosome"/>
</dbReference>
<dbReference type="KEGG" id="csq:CSCA_2940"/>
<feature type="domain" description="YopX protein" evidence="1">
    <location>
        <begin position="30"/>
        <end position="120"/>
    </location>
</feature>
<reference evidence="2 3" key="1">
    <citation type="journal article" date="2015" name="J. Biotechnol.">
        <title>Complete genome sequence of a malodorant-producing acetogen, Clostridium scatologenes ATCC 25775(T).</title>
        <authorList>
            <person name="Zhu Z."/>
            <person name="Guo T."/>
            <person name="Zheng H."/>
            <person name="Song T."/>
            <person name="Ouyang P."/>
            <person name="Xie J."/>
        </authorList>
    </citation>
    <scope>NUCLEOTIDE SEQUENCE [LARGE SCALE GENOMIC DNA]</scope>
    <source>
        <strain evidence="2 3">ATCC 25775</strain>
    </source>
</reference>
<keyword evidence="3" id="KW-1185">Reference proteome</keyword>
<dbReference type="AlphaFoldDB" id="A0A0E3M6W2"/>
<dbReference type="Pfam" id="PF09643">
    <property type="entry name" value="YopX"/>
    <property type="match status" value="1"/>
</dbReference>
<organism evidence="2 3">
    <name type="scientific">Clostridium scatologenes</name>
    <dbReference type="NCBI Taxonomy" id="1548"/>
    <lineage>
        <taxon>Bacteria</taxon>
        <taxon>Bacillati</taxon>
        <taxon>Bacillota</taxon>
        <taxon>Clostridia</taxon>
        <taxon>Eubacteriales</taxon>
        <taxon>Clostridiaceae</taxon>
        <taxon>Clostridium</taxon>
    </lineage>
</organism>
<proteinExistence type="predicted"/>
<dbReference type="Gene3D" id="2.30.30.290">
    <property type="entry name" value="YopX-like domains"/>
    <property type="match status" value="1"/>
</dbReference>
<evidence type="ECO:0000259" key="1">
    <source>
        <dbReference type="Pfam" id="PF09643"/>
    </source>
</evidence>
<dbReference type="SUPFAM" id="SSF159006">
    <property type="entry name" value="YopX-like"/>
    <property type="match status" value="1"/>
</dbReference>
<gene>
    <name evidence="2" type="ORF">CSCA_2940</name>
</gene>
<dbReference type="InterPro" id="IPR023385">
    <property type="entry name" value="YopX-like_C"/>
</dbReference>
<accession>A0A0E3M6W2</accession>
<evidence type="ECO:0000313" key="3">
    <source>
        <dbReference type="Proteomes" id="UP000033115"/>
    </source>
</evidence>
<dbReference type="RefSeq" id="WP_029161229.1">
    <property type="nucleotide sequence ID" value="NZ_CP009933.1"/>
</dbReference>
<evidence type="ECO:0000313" key="2">
    <source>
        <dbReference type="EMBL" id="AKA70065.1"/>
    </source>
</evidence>
<dbReference type="HOGENOM" id="CLU_107462_2_2_9"/>
<sequence length="124" mass="14583">MREFKFKIWNGFTISKPFFIYDMKEQGIDEKCEILQYTGLKDKNSIEIYEGDIIAINNEKISLKLPVRFGKYSFSKYIGECGELSDSTDLYGFYVENEYLYIQMLNGNIIIVGNIYENSEFTKK</sequence>
<name>A0A0E3M6W2_CLOSL</name>